<evidence type="ECO:0000313" key="19">
    <source>
        <dbReference type="EMBL" id="NOU60592.1"/>
    </source>
</evidence>
<name>A0ABX1WWY3_9BACT</name>
<gene>
    <name evidence="15" type="primary">recB</name>
    <name evidence="19" type="ORF">ELS83_12245</name>
</gene>
<evidence type="ECO:0000256" key="11">
    <source>
        <dbReference type="ARBA" id="ARBA00023204"/>
    </source>
</evidence>
<feature type="domain" description="UvrD-like helicase C-terminal" evidence="18">
    <location>
        <begin position="439"/>
        <end position="699"/>
    </location>
</feature>
<keyword evidence="8 15" id="KW-0067">ATP-binding</keyword>
<comment type="caution">
    <text evidence="19">The sequence shown here is derived from an EMBL/GenBank/DDBJ whole genome shotgun (WGS) entry which is preliminary data.</text>
</comment>
<comment type="domain">
    <text evidence="15">The C-terminal domain has nuclease activity and interacts with RecD. It interacts with RecA, facilitating its loading onto ssDNA.</text>
</comment>
<comment type="similarity">
    <text evidence="15">Belongs to the helicase family. UvrD subfamily.</text>
</comment>
<evidence type="ECO:0000256" key="5">
    <source>
        <dbReference type="ARBA" id="ARBA00022801"/>
    </source>
</evidence>
<evidence type="ECO:0000256" key="14">
    <source>
        <dbReference type="ARBA" id="ARBA00048988"/>
    </source>
</evidence>
<accession>A0ABX1WWY3</accession>
<comment type="function">
    <text evidence="15">A helicase/nuclease that prepares dsDNA breaks (DSB) for recombinational DNA repair. Binds to DSBs and unwinds DNA via a highly rapid and processive ATP-dependent bidirectional helicase activity. Unwinds dsDNA until it encounters a Chi (crossover hotspot instigator) sequence from the 3' direction. Cuts ssDNA a few nucleotides 3' to the Chi site. The properties and activities of the enzyme are changed at Chi. The Chi-altered holoenzyme produces a long 3'-ssDNA overhang and facilitates RecA-binding to the ssDNA for homologous DNA recombination and repair. Holoenzyme degrades any linearized DNA that is unable to undergo homologous recombination. In the holoenzyme this subunit contributes ATPase, 3'-5' helicase, exonuclease activity and loads RecA onto ssDNA.</text>
</comment>
<dbReference type="Gene3D" id="1.10.486.10">
    <property type="entry name" value="PCRA, domain 4"/>
    <property type="match status" value="1"/>
</dbReference>
<dbReference type="InterPro" id="IPR004586">
    <property type="entry name" value="RecB"/>
</dbReference>
<evidence type="ECO:0000256" key="7">
    <source>
        <dbReference type="ARBA" id="ARBA00022839"/>
    </source>
</evidence>
<comment type="subunit">
    <text evidence="15">Heterotrimer of RecB, RecC and RecD. All subunits contribute to DNA-binding. Interacts with RecA.</text>
</comment>
<keyword evidence="6 15" id="KW-0347">Helicase</keyword>
<keyword evidence="9 15" id="KW-0460">Magnesium</keyword>
<keyword evidence="1 15" id="KW-0540">Nuclease</keyword>
<evidence type="ECO:0000256" key="6">
    <source>
        <dbReference type="ARBA" id="ARBA00022806"/>
    </source>
</evidence>
<reference evidence="19 20" key="1">
    <citation type="submission" date="2018-12" db="EMBL/GenBank/DDBJ databases">
        <title>Marinifilum JC070 sp. nov., a marine bacterium isolated from Yongle Blue Hole in the South China Sea.</title>
        <authorList>
            <person name="Fu T."/>
        </authorList>
    </citation>
    <scope>NUCLEOTIDE SEQUENCE [LARGE SCALE GENOMIC DNA]</scope>
    <source>
        <strain evidence="19 20">JC070</strain>
    </source>
</reference>
<comment type="cofactor">
    <cofactor evidence="15">
        <name>Mg(2+)</name>
        <dbReference type="ChEBI" id="CHEBI:18420"/>
    </cofactor>
    <text evidence="15">Binds 1 Mg(2+) ion per subunit.</text>
</comment>
<dbReference type="Gene3D" id="3.90.320.10">
    <property type="match status" value="1"/>
</dbReference>
<dbReference type="SUPFAM" id="SSF52540">
    <property type="entry name" value="P-loop containing nucleoside triphosphate hydrolases"/>
    <property type="match status" value="1"/>
</dbReference>
<keyword evidence="5 15" id="KW-0378">Hydrolase</keyword>
<evidence type="ECO:0000256" key="3">
    <source>
        <dbReference type="ARBA" id="ARBA00022741"/>
    </source>
</evidence>
<evidence type="ECO:0000256" key="12">
    <source>
        <dbReference type="ARBA" id="ARBA00023235"/>
    </source>
</evidence>
<evidence type="ECO:0000256" key="13">
    <source>
        <dbReference type="ARBA" id="ARBA00034617"/>
    </source>
</evidence>
<comment type="catalytic activity">
    <reaction evidence="15">
        <text>Exonucleolytic cleavage (in the presence of ATP) in either 5'- to 3'- or 3'- to 5'-direction to yield 5'-phosphooligonucleotides.</text>
        <dbReference type="EC" id="3.1.11.5"/>
    </reaction>
</comment>
<keyword evidence="12 15" id="KW-0413">Isomerase</keyword>
<dbReference type="Pfam" id="PF13361">
    <property type="entry name" value="UvrD_C"/>
    <property type="match status" value="1"/>
</dbReference>
<dbReference type="PANTHER" id="PTHR11070">
    <property type="entry name" value="UVRD / RECB / PCRA DNA HELICASE FAMILY MEMBER"/>
    <property type="match status" value="1"/>
</dbReference>
<dbReference type="PROSITE" id="PS51217">
    <property type="entry name" value="UVRD_HELICASE_CTER"/>
    <property type="match status" value="1"/>
</dbReference>
<dbReference type="EC" id="3.1.11.5" evidence="15"/>
<evidence type="ECO:0000256" key="9">
    <source>
        <dbReference type="ARBA" id="ARBA00022842"/>
    </source>
</evidence>
<sequence>MAKTKFDVIKVALKGSNLIEASAGTGKTYSIAILVIRLVVEKGIELKEILMVTFTKAAVAELEVRIRKFIREAYSYTSQGVEIDESIRTIVDNGIKQFGKEEVLALLMKARRQLDETSIFTIHSFCQKTLSEFAFETGQAFNSDVIEDEAVLINEVAGEYWRQQITTLDSDLLTFLLKNGLSKNQLVNVVSMAKRGKLFIYNTDCSVDVYWSRKEKNEEKCQKALDQFNNEFSNSPERTLSNIGEKGYAFNAFGHLLEDADAFRQTLIEKQDKGYTQKKFPNLLQLAIEVDELENANNEIGQSCINFLYGEAIAYCDAEIQNKKKEQGLFSFDDLINKLHQTIPSESLQAAVRKKYKAVFIDEFQDTDQKQYEIFDTFFNQHSILFYIGDPKQSIYSFKGTDLDTYLEAATKVDASYTMSKNYRSTEAYNNAMNKLFTSIDNPFYDERIDYEIVSAGKDLKEIEKEDDIVDPLSIYDCKNNGELIEQTVNQVKDLLLENYQIEGRKVKPSDIGILVRANSKGTEIKNELNKFGIPAITIDDSRVMESEQSILLLYLLKAMFEPNTNTINRVLLTYLTNKTKDDLLKLDIEADIEFFRELNQTWTSKGVFSAINRFMGRYNTLDHIQTRIPTDAERIITNLLQINEILHNKENQSKSSPKALIHWLEFAISGAEEIGEFTQRLENDEDAVKIVTIHKSKGLAYNIVIAPYLDLKSEHNNRWDFIEYKDPELNQYCFSAEVVDKARRLYSEQAERENRRLIYVALTRAVYMGVILHKSKDKCGIKEFIDGAISKNYFAYKINLERDKRRYNEKNEEVDKTPKSFSGSDIESKWSNYSFSMLSKYEPHDKPERIELIDEYDRFIFDEFPKGAMAGNFMHYLFENSDFTGDDFSLAISKGLNRYKSVFGLGDVDLEIKISEMLSHVLSTEIPSENPFVLSHIQENNKLPEMEFNFKMNDFSTGKLHRLVPHINLEREGDIQGMMTGFIDLLFEHNGKFYILDWKSNYLGNSLEYYTPDKLEHAMQESNYHLQYLIYTLATKLYLKNCMPDFDYNDHFGGIIYVYVRGCRKEGNSGIYFTKPKEQMIEELEKVLIN</sequence>
<feature type="binding site" evidence="15">
    <location>
        <position position="998"/>
    </location>
    <ligand>
        <name>Mg(2+)</name>
        <dbReference type="ChEBI" id="CHEBI:18420"/>
    </ligand>
</feature>
<dbReference type="SUPFAM" id="SSF52980">
    <property type="entry name" value="Restriction endonuclease-like"/>
    <property type="match status" value="1"/>
</dbReference>
<organism evidence="19 20">
    <name type="scientific">Marinifilum caeruleilacunae</name>
    <dbReference type="NCBI Taxonomy" id="2499076"/>
    <lineage>
        <taxon>Bacteria</taxon>
        <taxon>Pseudomonadati</taxon>
        <taxon>Bacteroidota</taxon>
        <taxon>Bacteroidia</taxon>
        <taxon>Marinilabiliales</taxon>
        <taxon>Marinifilaceae</taxon>
    </lineage>
</organism>
<comment type="miscellaneous">
    <text evidence="15">In the RecBCD complex, RecB has a slow 3'-5' helicase, an exonuclease activity and loads RecA onto ssDNA, RecD has a fast 5'-3' helicase activity, while RecC stimulates the ATPase and processivity of the RecB helicase and contributes to recognition of the Chi site.</text>
</comment>
<keyword evidence="20" id="KW-1185">Reference proteome</keyword>
<dbReference type="InterPro" id="IPR000212">
    <property type="entry name" value="DNA_helicase_UvrD/REP"/>
</dbReference>
<feature type="region of interest" description="Nuclease activity, interacts with RecD and RecA" evidence="15">
    <location>
        <begin position="830"/>
        <end position="1091"/>
    </location>
</feature>
<evidence type="ECO:0000256" key="8">
    <source>
        <dbReference type="ARBA" id="ARBA00022840"/>
    </source>
</evidence>
<evidence type="ECO:0000259" key="18">
    <source>
        <dbReference type="PROSITE" id="PS51217"/>
    </source>
</evidence>
<evidence type="ECO:0000256" key="16">
    <source>
        <dbReference type="PROSITE-ProRule" id="PRU00560"/>
    </source>
</evidence>
<dbReference type="Gene3D" id="3.40.50.300">
    <property type="entry name" value="P-loop containing nucleotide triphosphate hydrolases"/>
    <property type="match status" value="2"/>
</dbReference>
<keyword evidence="2 15" id="KW-0479">Metal-binding</keyword>
<dbReference type="RefSeq" id="WP_171595864.1">
    <property type="nucleotide sequence ID" value="NZ_RZNH01000019.1"/>
</dbReference>
<evidence type="ECO:0000313" key="20">
    <source>
        <dbReference type="Proteomes" id="UP000732105"/>
    </source>
</evidence>
<dbReference type="InterPro" id="IPR011604">
    <property type="entry name" value="PDDEXK-like_dom_sf"/>
</dbReference>
<dbReference type="InterPro" id="IPR011335">
    <property type="entry name" value="Restrct_endonuc-II-like"/>
</dbReference>
<feature type="binding site" evidence="15">
    <location>
        <position position="985"/>
    </location>
    <ligand>
        <name>Mg(2+)</name>
        <dbReference type="ChEBI" id="CHEBI:18420"/>
    </ligand>
</feature>
<evidence type="ECO:0000259" key="17">
    <source>
        <dbReference type="PROSITE" id="PS51198"/>
    </source>
</evidence>
<evidence type="ECO:0000256" key="1">
    <source>
        <dbReference type="ARBA" id="ARBA00022722"/>
    </source>
</evidence>
<evidence type="ECO:0000256" key="10">
    <source>
        <dbReference type="ARBA" id="ARBA00023125"/>
    </source>
</evidence>
<keyword evidence="10 15" id="KW-0238">DNA-binding</keyword>
<dbReference type="InterPro" id="IPR027417">
    <property type="entry name" value="P-loop_NTPase"/>
</dbReference>
<feature type="domain" description="UvrD-like helicase ATP-binding" evidence="17">
    <location>
        <begin position="1"/>
        <end position="426"/>
    </location>
</feature>
<dbReference type="InterPro" id="IPR014017">
    <property type="entry name" value="DNA_helicase_UvrD-like_C"/>
</dbReference>
<dbReference type="PROSITE" id="PS51198">
    <property type="entry name" value="UVRD_HELICASE_ATP_BIND"/>
    <property type="match status" value="1"/>
</dbReference>
<evidence type="ECO:0000256" key="2">
    <source>
        <dbReference type="ARBA" id="ARBA00022723"/>
    </source>
</evidence>
<comment type="catalytic activity">
    <reaction evidence="14 15">
        <text>ATP + H2O = ADP + phosphate + H(+)</text>
        <dbReference type="Rhea" id="RHEA:13065"/>
        <dbReference type="ChEBI" id="CHEBI:15377"/>
        <dbReference type="ChEBI" id="CHEBI:15378"/>
        <dbReference type="ChEBI" id="CHEBI:30616"/>
        <dbReference type="ChEBI" id="CHEBI:43474"/>
        <dbReference type="ChEBI" id="CHEBI:456216"/>
        <dbReference type="EC" id="5.6.2.4"/>
    </reaction>
</comment>
<dbReference type="CDD" id="cd22352">
    <property type="entry name" value="RecB_C-like"/>
    <property type="match status" value="1"/>
</dbReference>
<keyword evidence="7 15" id="KW-0269">Exonuclease</keyword>
<feature type="active site" description="For nuclease activity" evidence="15">
    <location>
        <position position="998"/>
    </location>
</feature>
<evidence type="ECO:0000256" key="15">
    <source>
        <dbReference type="HAMAP-Rule" id="MF_01485"/>
    </source>
</evidence>
<keyword evidence="3 15" id="KW-0547">Nucleotide-binding</keyword>
<dbReference type="EC" id="5.6.2.4" evidence="15"/>
<dbReference type="PANTHER" id="PTHR11070:SF23">
    <property type="entry name" value="RECBCD ENZYME SUBUNIT RECB"/>
    <property type="match status" value="1"/>
</dbReference>
<dbReference type="InterPro" id="IPR014016">
    <property type="entry name" value="UvrD-like_ATP-bd"/>
</dbReference>
<dbReference type="HAMAP" id="MF_01485">
    <property type="entry name" value="RecB"/>
    <property type="match status" value="1"/>
</dbReference>
<feature type="binding site" evidence="15">
    <location>
        <position position="876"/>
    </location>
    <ligand>
        <name>Mg(2+)</name>
        <dbReference type="ChEBI" id="CHEBI:18420"/>
    </ligand>
</feature>
<dbReference type="EMBL" id="RZNH01000019">
    <property type="protein sequence ID" value="NOU60592.1"/>
    <property type="molecule type" value="Genomic_DNA"/>
</dbReference>
<comment type="domain">
    <text evidence="15">The N-terminal DNA-binding domain is a ssDNA-dependent ATPase and has ATP-dependent 3'-5' helicase function. This domain interacts with RecC.</text>
</comment>
<protein>
    <recommendedName>
        <fullName evidence="15">RecBCD enzyme subunit RecB</fullName>
        <ecNumber evidence="15">3.1.11.5</ecNumber>
        <ecNumber evidence="15">5.6.2.4</ecNumber>
    </recommendedName>
    <alternativeName>
        <fullName evidence="15">DNA 3'-5' helicase subunit RecB</fullName>
    </alternativeName>
    <alternativeName>
        <fullName evidence="15">Exonuclease V subunit RecB</fullName>
        <shortName evidence="15">ExoV subunit RecB</shortName>
    </alternativeName>
    <alternativeName>
        <fullName evidence="15">Helicase/nuclease RecBCD subunit RecB</fullName>
    </alternativeName>
</protein>
<dbReference type="Proteomes" id="UP000732105">
    <property type="component" value="Unassembled WGS sequence"/>
</dbReference>
<dbReference type="Gene3D" id="1.10.3170.10">
    <property type="entry name" value="Recbcd, chain B, domain 2"/>
    <property type="match status" value="1"/>
</dbReference>
<dbReference type="Pfam" id="PF00580">
    <property type="entry name" value="UvrD-helicase"/>
    <property type="match status" value="1"/>
</dbReference>
<comment type="catalytic activity">
    <reaction evidence="13 15">
        <text>Couples ATP hydrolysis with the unwinding of duplex DNA by translocating in the 3'-5' direction.</text>
        <dbReference type="EC" id="5.6.2.4"/>
    </reaction>
</comment>
<evidence type="ECO:0000256" key="4">
    <source>
        <dbReference type="ARBA" id="ARBA00022763"/>
    </source>
</evidence>
<feature type="binding site" evidence="16">
    <location>
        <begin position="21"/>
        <end position="28"/>
    </location>
    <ligand>
        <name>ATP</name>
        <dbReference type="ChEBI" id="CHEBI:30616"/>
    </ligand>
</feature>
<keyword evidence="4 15" id="KW-0227">DNA damage</keyword>
<keyword evidence="11 15" id="KW-0234">DNA repair</keyword>
<feature type="region of interest" description="DNA-binding and helicase activity, interacts with RecC" evidence="15">
    <location>
        <begin position="1"/>
        <end position="804"/>
    </location>
</feature>
<proteinExistence type="inferred from homology"/>